<keyword evidence="6" id="KW-1015">Disulfide bond</keyword>
<keyword evidence="8" id="KW-0624">Polysaccharide degradation</keyword>
<dbReference type="PANTHER" id="PTHR33353">
    <property type="entry name" value="PUTATIVE (AFU_ORTHOLOGUE AFUA_1G12560)-RELATED"/>
    <property type="match status" value="1"/>
</dbReference>
<organism evidence="15 16">
    <name type="scientific">Apiospora aurea</name>
    <dbReference type="NCBI Taxonomy" id="335848"/>
    <lineage>
        <taxon>Eukaryota</taxon>
        <taxon>Fungi</taxon>
        <taxon>Dikarya</taxon>
        <taxon>Ascomycota</taxon>
        <taxon>Pezizomycotina</taxon>
        <taxon>Sordariomycetes</taxon>
        <taxon>Xylariomycetidae</taxon>
        <taxon>Amphisphaeriales</taxon>
        <taxon>Apiosporaceae</taxon>
        <taxon>Apiospora</taxon>
    </lineage>
</organism>
<dbReference type="Gene3D" id="2.70.50.70">
    <property type="match status" value="1"/>
</dbReference>
<keyword evidence="5" id="KW-0136">Cellulose degradation</keyword>
<evidence type="ECO:0000256" key="5">
    <source>
        <dbReference type="ARBA" id="ARBA00023001"/>
    </source>
</evidence>
<feature type="chain" id="PRO_5046301918" description="lytic cellulose monooxygenase (C4-dehydrogenating)" evidence="13">
    <location>
        <begin position="21"/>
        <end position="340"/>
    </location>
</feature>
<evidence type="ECO:0000256" key="12">
    <source>
        <dbReference type="SAM" id="MobiDB-lite"/>
    </source>
</evidence>
<keyword evidence="4 13" id="KW-0732">Signal</keyword>
<comment type="caution">
    <text evidence="15">The sequence shown here is derived from an EMBL/GenBank/DDBJ whole genome shotgun (WGS) entry which is preliminary data.</text>
</comment>
<keyword evidence="15" id="KW-0378">Hydrolase</keyword>
<evidence type="ECO:0000259" key="14">
    <source>
        <dbReference type="Pfam" id="PF03443"/>
    </source>
</evidence>
<accession>A0ABR1QSN9</accession>
<dbReference type="InterPro" id="IPR049892">
    <property type="entry name" value="AA9"/>
</dbReference>
<dbReference type="InterPro" id="IPR005103">
    <property type="entry name" value="AA9_LPMO"/>
</dbReference>
<dbReference type="RefSeq" id="XP_066705071.1">
    <property type="nucleotide sequence ID" value="XM_066840007.1"/>
</dbReference>
<feature type="signal peptide" evidence="13">
    <location>
        <begin position="1"/>
        <end position="20"/>
    </location>
</feature>
<dbReference type="Proteomes" id="UP001391051">
    <property type="component" value="Unassembled WGS sequence"/>
</dbReference>
<keyword evidence="7" id="KW-0119">Carbohydrate metabolism</keyword>
<evidence type="ECO:0000256" key="7">
    <source>
        <dbReference type="ARBA" id="ARBA00023277"/>
    </source>
</evidence>
<evidence type="ECO:0000256" key="3">
    <source>
        <dbReference type="ARBA" id="ARBA00022525"/>
    </source>
</evidence>
<evidence type="ECO:0000256" key="4">
    <source>
        <dbReference type="ARBA" id="ARBA00022729"/>
    </source>
</evidence>
<evidence type="ECO:0000256" key="1">
    <source>
        <dbReference type="ARBA" id="ARBA00001973"/>
    </source>
</evidence>
<dbReference type="CDD" id="cd21175">
    <property type="entry name" value="LPMO_AA9"/>
    <property type="match status" value="1"/>
</dbReference>
<dbReference type="GeneID" id="92073069"/>
<evidence type="ECO:0000256" key="10">
    <source>
        <dbReference type="ARBA" id="ARBA00045077"/>
    </source>
</evidence>
<evidence type="ECO:0000256" key="11">
    <source>
        <dbReference type="ARBA" id="ARBA00047174"/>
    </source>
</evidence>
<keyword evidence="16" id="KW-1185">Reference proteome</keyword>
<dbReference type="EMBL" id="JAQQWE010000002">
    <property type="protein sequence ID" value="KAK7962960.1"/>
    <property type="molecule type" value="Genomic_DNA"/>
</dbReference>
<evidence type="ECO:0000256" key="8">
    <source>
        <dbReference type="ARBA" id="ARBA00023326"/>
    </source>
</evidence>
<evidence type="ECO:0000256" key="9">
    <source>
        <dbReference type="ARBA" id="ARBA00044502"/>
    </source>
</evidence>
<dbReference type="Pfam" id="PF03443">
    <property type="entry name" value="AA9"/>
    <property type="match status" value="1"/>
</dbReference>
<dbReference type="PANTHER" id="PTHR33353:SF34">
    <property type="entry name" value="ENDO-BETA-1,4-GLUCANASE D"/>
    <property type="match status" value="1"/>
</dbReference>
<name>A0ABR1QSN9_9PEZI</name>
<evidence type="ECO:0000256" key="6">
    <source>
        <dbReference type="ARBA" id="ARBA00023157"/>
    </source>
</evidence>
<sequence length="340" mass="37531">MHSTLSIAAFAAPLLQLASAHGHVAGVKVNGGAWVQGCDPNWYYQPSGAAPNTPGWKALNQDNGFVSPDAFQSSDIACHKSAKAGETYINANAGDTLTMYWNTWPDSHKGPVINYLAPCSGECTSASPGGLSFTKISQAALISGSNPGTWVTDTLISKNFTSDVQIPASLRPGNYVLRHEIIALHAAGSPNGAQAYPQCLNIKVGSGGSSGPGRRRPRHQPLLRERPGYPLQFVRVLLQLPHPRARGQRRRRQQRGRQRWWQPAPAPAHDYENDYRGTGPDGWQWWRLLRGQVPAVWWTGLLGMHRLRERLHLQQAERLLPPVHVKRVEHDWQRGCLLVS</sequence>
<evidence type="ECO:0000256" key="13">
    <source>
        <dbReference type="SAM" id="SignalP"/>
    </source>
</evidence>
<dbReference type="EC" id="1.14.99.56" evidence="11"/>
<protein>
    <recommendedName>
        <fullName evidence="11">lytic cellulose monooxygenase (C4-dehydrogenating)</fullName>
        <ecNumber evidence="11">1.14.99.56</ecNumber>
    </recommendedName>
</protein>
<comment type="subcellular location">
    <subcellularLocation>
        <location evidence="2">Secreted</location>
    </subcellularLocation>
</comment>
<comment type="catalytic activity">
    <reaction evidence="10">
        <text>[(1-&gt;4)-beta-D-glucosyl]n+m + reduced acceptor + O2 = 4-dehydro-beta-D-glucosyl-[(1-&gt;4)-beta-D-glucosyl]n-1 + [(1-&gt;4)-beta-D-glucosyl]m + acceptor + H2O.</text>
        <dbReference type="EC" id="1.14.99.56"/>
    </reaction>
</comment>
<gene>
    <name evidence="15" type="ORF">PG986_003785</name>
</gene>
<keyword evidence="3" id="KW-0964">Secreted</keyword>
<feature type="domain" description="Auxiliary Activity family 9 catalytic" evidence="14">
    <location>
        <begin position="21"/>
        <end position="212"/>
    </location>
</feature>
<evidence type="ECO:0000313" key="16">
    <source>
        <dbReference type="Proteomes" id="UP001391051"/>
    </source>
</evidence>
<evidence type="ECO:0000256" key="2">
    <source>
        <dbReference type="ARBA" id="ARBA00004613"/>
    </source>
</evidence>
<comment type="similarity">
    <text evidence="9">Belongs to the polysaccharide monooxygenase AA9 family.</text>
</comment>
<proteinExistence type="inferred from homology"/>
<reference evidence="15 16" key="1">
    <citation type="submission" date="2023-01" db="EMBL/GenBank/DDBJ databases">
        <title>Analysis of 21 Apiospora genomes using comparative genomics revels a genus with tremendous synthesis potential of carbohydrate active enzymes and secondary metabolites.</title>
        <authorList>
            <person name="Sorensen T."/>
        </authorList>
    </citation>
    <scope>NUCLEOTIDE SEQUENCE [LARGE SCALE GENOMIC DNA]</scope>
    <source>
        <strain evidence="15 16">CBS 24483</strain>
    </source>
</reference>
<feature type="compositionally biased region" description="Basic residues" evidence="12">
    <location>
        <begin position="244"/>
        <end position="258"/>
    </location>
</feature>
<dbReference type="GO" id="GO:0016787">
    <property type="term" value="F:hydrolase activity"/>
    <property type="evidence" value="ECO:0007669"/>
    <property type="project" value="UniProtKB-KW"/>
</dbReference>
<evidence type="ECO:0000313" key="15">
    <source>
        <dbReference type="EMBL" id="KAK7962960.1"/>
    </source>
</evidence>
<feature type="region of interest" description="Disordered" evidence="12">
    <location>
        <begin position="244"/>
        <end position="265"/>
    </location>
</feature>
<comment type="cofactor">
    <cofactor evidence="1">
        <name>Cu(2+)</name>
        <dbReference type="ChEBI" id="CHEBI:29036"/>
    </cofactor>
</comment>